<dbReference type="Pfam" id="PF07963">
    <property type="entry name" value="N_methyl"/>
    <property type="match status" value="1"/>
</dbReference>
<organism evidence="3 4">
    <name type="scientific">Bythopirellula goksoeyrii</name>
    <dbReference type="NCBI Taxonomy" id="1400387"/>
    <lineage>
        <taxon>Bacteria</taxon>
        <taxon>Pseudomonadati</taxon>
        <taxon>Planctomycetota</taxon>
        <taxon>Planctomycetia</taxon>
        <taxon>Pirellulales</taxon>
        <taxon>Lacipirellulaceae</taxon>
        <taxon>Bythopirellula</taxon>
    </lineage>
</organism>
<protein>
    <submittedName>
        <fullName evidence="3">Type II secretion system protein G</fullName>
    </submittedName>
</protein>
<dbReference type="InterPro" id="IPR045584">
    <property type="entry name" value="Pilin-like"/>
</dbReference>
<accession>A0A5B9QTE6</accession>
<feature type="domain" description="DUF1559" evidence="2">
    <location>
        <begin position="51"/>
        <end position="334"/>
    </location>
</feature>
<name>A0A5B9QTE6_9BACT</name>
<evidence type="ECO:0000313" key="4">
    <source>
        <dbReference type="Proteomes" id="UP000323917"/>
    </source>
</evidence>
<evidence type="ECO:0000259" key="2">
    <source>
        <dbReference type="Pfam" id="PF07596"/>
    </source>
</evidence>
<dbReference type="InterPro" id="IPR011453">
    <property type="entry name" value="DUF1559"/>
</dbReference>
<dbReference type="Pfam" id="PF07596">
    <property type="entry name" value="SBP_bac_10"/>
    <property type="match status" value="1"/>
</dbReference>
<dbReference type="Proteomes" id="UP000323917">
    <property type="component" value="Chromosome"/>
</dbReference>
<dbReference type="EMBL" id="CP042913">
    <property type="protein sequence ID" value="QEG37381.1"/>
    <property type="molecule type" value="Genomic_DNA"/>
</dbReference>
<dbReference type="AlphaFoldDB" id="A0A5B9QTE6"/>
<dbReference type="OrthoDB" id="286902at2"/>
<dbReference type="NCBIfam" id="TIGR02532">
    <property type="entry name" value="IV_pilin_GFxxxE"/>
    <property type="match status" value="1"/>
</dbReference>
<keyword evidence="1" id="KW-1133">Transmembrane helix</keyword>
<dbReference type="InterPro" id="IPR012902">
    <property type="entry name" value="N_methyl_site"/>
</dbReference>
<dbReference type="NCBIfam" id="TIGR04294">
    <property type="entry name" value="pre_pil_HX9DG"/>
    <property type="match status" value="1"/>
</dbReference>
<evidence type="ECO:0000256" key="1">
    <source>
        <dbReference type="SAM" id="Phobius"/>
    </source>
</evidence>
<keyword evidence="1" id="KW-0812">Transmembrane</keyword>
<dbReference type="Gene3D" id="3.30.700.10">
    <property type="entry name" value="Glycoprotein, Type 4 Pilin"/>
    <property type="match status" value="1"/>
</dbReference>
<keyword evidence="1" id="KW-0472">Membrane</keyword>
<feature type="transmembrane region" description="Helical" evidence="1">
    <location>
        <begin position="25"/>
        <end position="50"/>
    </location>
</feature>
<evidence type="ECO:0000313" key="3">
    <source>
        <dbReference type="EMBL" id="QEG37381.1"/>
    </source>
</evidence>
<sequence length="353" mass="38860">MRQRQTTRSQTAQSQTARTDHSRRVGFTLVELLVVIAIIGVLVSLLLPAVQAAREAARRNSCVNNLKQLSLAMLNYESAQGGFPPMALTWTQEEYEERYDGTGPGSWFDDHGWYTYVAPYIEQAGFTNVLNIDLSLSDWSNEAARKAFMPIYACPSDIGLQRNEWPERTWARIRGNYVANAGNTSYGQYDMIDNPFFGAPFGPRDPTPLRKITDGTSNTLLMSEIKVVPESIEWGGPMSDIQTALGGHVFTGWNSPNSGQDVVARLIPPLEDLASNNIPPPCRSPCALPFDFSDRTVVFTETKMQAMVARSHHPGGVNTSRCDGSVAFVSDDIDEFEWRALTSAAGGEVNGAL</sequence>
<reference evidence="3 4" key="1">
    <citation type="submission" date="2019-08" db="EMBL/GenBank/DDBJ databases">
        <title>Deep-cultivation of Planctomycetes and their phenomic and genomic characterization uncovers novel biology.</title>
        <authorList>
            <person name="Wiegand S."/>
            <person name="Jogler M."/>
            <person name="Boedeker C."/>
            <person name="Pinto D."/>
            <person name="Vollmers J."/>
            <person name="Rivas-Marin E."/>
            <person name="Kohn T."/>
            <person name="Peeters S.H."/>
            <person name="Heuer A."/>
            <person name="Rast P."/>
            <person name="Oberbeckmann S."/>
            <person name="Bunk B."/>
            <person name="Jeske O."/>
            <person name="Meyerdierks A."/>
            <person name="Storesund J.E."/>
            <person name="Kallscheuer N."/>
            <person name="Luecker S."/>
            <person name="Lage O.M."/>
            <person name="Pohl T."/>
            <person name="Merkel B.J."/>
            <person name="Hornburger P."/>
            <person name="Mueller R.-W."/>
            <person name="Bruemmer F."/>
            <person name="Labrenz M."/>
            <person name="Spormann A.M."/>
            <person name="Op den Camp H."/>
            <person name="Overmann J."/>
            <person name="Amann R."/>
            <person name="Jetten M.S.M."/>
            <person name="Mascher T."/>
            <person name="Medema M.H."/>
            <person name="Devos D.P."/>
            <person name="Kaster A.-K."/>
            <person name="Ovreas L."/>
            <person name="Rohde M."/>
            <person name="Galperin M.Y."/>
            <person name="Jogler C."/>
        </authorList>
    </citation>
    <scope>NUCLEOTIDE SEQUENCE [LARGE SCALE GENOMIC DNA]</scope>
    <source>
        <strain evidence="3 4">Pr1d</strain>
    </source>
</reference>
<gene>
    <name evidence="3" type="primary">pulG_6</name>
    <name evidence="3" type="ORF">Pr1d_47240</name>
</gene>
<dbReference type="PANTHER" id="PTHR30093">
    <property type="entry name" value="GENERAL SECRETION PATHWAY PROTEIN G"/>
    <property type="match status" value="1"/>
</dbReference>
<dbReference type="KEGG" id="bgok:Pr1d_47240"/>
<proteinExistence type="predicted"/>
<dbReference type="SUPFAM" id="SSF54523">
    <property type="entry name" value="Pili subunits"/>
    <property type="match status" value="1"/>
</dbReference>
<dbReference type="InterPro" id="IPR027558">
    <property type="entry name" value="Pre_pil_HX9DG_C"/>
</dbReference>
<dbReference type="PANTHER" id="PTHR30093:SF2">
    <property type="entry name" value="TYPE II SECRETION SYSTEM PROTEIN H"/>
    <property type="match status" value="1"/>
</dbReference>
<keyword evidence="4" id="KW-1185">Reference proteome</keyword>
<dbReference type="RefSeq" id="WP_148075628.1">
    <property type="nucleotide sequence ID" value="NZ_CP042913.1"/>
</dbReference>